<dbReference type="SMART" id="SM00855">
    <property type="entry name" value="PGAM"/>
    <property type="match status" value="1"/>
</dbReference>
<dbReference type="PANTHER" id="PTHR46517">
    <property type="entry name" value="FRUCTOSE-2,6-BISPHOSPHATASE TIGAR"/>
    <property type="match status" value="1"/>
</dbReference>
<dbReference type="GO" id="GO:0005829">
    <property type="term" value="C:cytosol"/>
    <property type="evidence" value="ECO:0007669"/>
    <property type="project" value="TreeGrafter"/>
</dbReference>
<protein>
    <submittedName>
        <fullName evidence="3">TP53 induced glycolysis regulatory phosphatase a</fullName>
    </submittedName>
</protein>
<dbReference type="PANTHER" id="PTHR46517:SF3">
    <property type="entry name" value="FRUCTOSE-2,6-BISPHOSPHATASE TIGAR A-RELATED"/>
    <property type="match status" value="1"/>
</dbReference>
<gene>
    <name evidence="3" type="primary">LOC115421397</name>
</gene>
<organism evidence="3 4">
    <name type="scientific">Sphaeramia orbicularis</name>
    <name type="common">orbiculate cardinalfish</name>
    <dbReference type="NCBI Taxonomy" id="375764"/>
    <lineage>
        <taxon>Eukaryota</taxon>
        <taxon>Metazoa</taxon>
        <taxon>Chordata</taxon>
        <taxon>Craniata</taxon>
        <taxon>Vertebrata</taxon>
        <taxon>Euteleostomi</taxon>
        <taxon>Actinopterygii</taxon>
        <taxon>Neopterygii</taxon>
        <taxon>Teleostei</taxon>
        <taxon>Neoteleostei</taxon>
        <taxon>Acanthomorphata</taxon>
        <taxon>Gobiaria</taxon>
        <taxon>Kurtiformes</taxon>
        <taxon>Apogonoidei</taxon>
        <taxon>Apogonidae</taxon>
        <taxon>Apogoninae</taxon>
        <taxon>Sphaeramia</taxon>
    </lineage>
</organism>
<reference evidence="3" key="1">
    <citation type="submission" date="2019-06" db="EMBL/GenBank/DDBJ databases">
        <authorList>
            <consortium name="Wellcome Sanger Institute Data Sharing"/>
        </authorList>
    </citation>
    <scope>NUCLEOTIDE SEQUENCE [LARGE SCALE GENOMIC DNA]</scope>
</reference>
<keyword evidence="4" id="KW-1185">Reference proteome</keyword>
<dbReference type="InParanoid" id="A0A672ZIE2"/>
<accession>A0A672ZIE2</accession>
<reference evidence="3" key="2">
    <citation type="submission" date="2025-08" db="UniProtKB">
        <authorList>
            <consortium name="Ensembl"/>
        </authorList>
    </citation>
    <scope>IDENTIFICATION</scope>
</reference>
<dbReference type="SUPFAM" id="SSF53254">
    <property type="entry name" value="Phosphoglycerate mutase-like"/>
    <property type="match status" value="1"/>
</dbReference>
<evidence type="ECO:0000256" key="2">
    <source>
        <dbReference type="PIRSR" id="PIRSR613078-2"/>
    </source>
</evidence>
<dbReference type="GO" id="GO:0043456">
    <property type="term" value="P:regulation of pentose-phosphate shunt"/>
    <property type="evidence" value="ECO:0007669"/>
    <property type="project" value="TreeGrafter"/>
</dbReference>
<dbReference type="InterPro" id="IPR013078">
    <property type="entry name" value="His_Pase_superF_clade-1"/>
</dbReference>
<evidence type="ECO:0000313" key="3">
    <source>
        <dbReference type="Ensembl" id="ENSSORP00005016252.1"/>
    </source>
</evidence>
<feature type="binding site" evidence="2">
    <location>
        <position position="61"/>
    </location>
    <ligand>
        <name>substrate</name>
    </ligand>
</feature>
<sequence length="238" mass="26405">MLCFGLKLLQNGETQYNKLGLLQGQAIDSPLSETGLQQAKAAGHYLKDVKFSHVFVSDMLRAQETADTIMKHNSSCLGLQKASDPLLKEKSFGIAEGKRMLDLKEMAKAAGQSFLNFTPPEGETQEQVKERVKEFMEKMLQNNSCGGNADDGVRGVLVHALVVTHGAYMVVAVKYFVEELHCPLPQGLDRARMFSLSPNTGLCRFILTITKEDGRFKLSGIHCVFMHRGDHVQQGEFK</sequence>
<dbReference type="Gene3D" id="3.40.50.1240">
    <property type="entry name" value="Phosphoglycerate mutase-like"/>
    <property type="match status" value="1"/>
</dbReference>
<dbReference type="AlphaFoldDB" id="A0A672ZIE2"/>
<dbReference type="Ensembl" id="ENSSORT00005016759.1">
    <property type="protein sequence ID" value="ENSSORP00005016252.1"/>
    <property type="gene ID" value="ENSSORG00005008235.1"/>
</dbReference>
<evidence type="ECO:0000313" key="4">
    <source>
        <dbReference type="Proteomes" id="UP000472271"/>
    </source>
</evidence>
<name>A0A672ZIE2_9TELE</name>
<dbReference type="Proteomes" id="UP000472271">
    <property type="component" value="Chromosome 6"/>
</dbReference>
<dbReference type="Pfam" id="PF00300">
    <property type="entry name" value="His_Phos_1"/>
    <property type="match status" value="1"/>
</dbReference>
<reference evidence="3" key="3">
    <citation type="submission" date="2025-09" db="UniProtKB">
        <authorList>
            <consortium name="Ensembl"/>
        </authorList>
    </citation>
    <scope>IDENTIFICATION</scope>
</reference>
<dbReference type="GO" id="GO:0004331">
    <property type="term" value="F:fructose-2,6-bisphosphate 2-phosphatase activity"/>
    <property type="evidence" value="ECO:0007669"/>
    <property type="project" value="TreeGrafter"/>
</dbReference>
<dbReference type="GO" id="GO:0045820">
    <property type="term" value="P:negative regulation of glycolytic process"/>
    <property type="evidence" value="ECO:0007669"/>
    <property type="project" value="TreeGrafter"/>
</dbReference>
<dbReference type="InterPro" id="IPR029033">
    <property type="entry name" value="His_PPase_superfam"/>
</dbReference>
<proteinExistence type="predicted"/>
<keyword evidence="1" id="KW-0378">Hydrolase</keyword>
<evidence type="ECO:0000256" key="1">
    <source>
        <dbReference type="ARBA" id="ARBA00022801"/>
    </source>
</evidence>
<dbReference type="CDD" id="cd07067">
    <property type="entry name" value="HP_PGM_like"/>
    <property type="match status" value="1"/>
</dbReference>
<dbReference type="InterPro" id="IPR051695">
    <property type="entry name" value="Phosphoglycerate_Mutase"/>
</dbReference>